<feature type="chain" id="PRO_5039455726" description="Sporulation integral membrane protein YlbJ" evidence="2">
    <location>
        <begin position="30"/>
        <end position="350"/>
    </location>
</feature>
<evidence type="ECO:0000256" key="2">
    <source>
        <dbReference type="SAM" id="SignalP"/>
    </source>
</evidence>
<protein>
    <recommendedName>
        <fullName evidence="5">Sporulation integral membrane protein YlbJ</fullName>
    </recommendedName>
</protein>
<evidence type="ECO:0000256" key="1">
    <source>
        <dbReference type="SAM" id="Phobius"/>
    </source>
</evidence>
<keyword evidence="2" id="KW-0732">Signal</keyword>
<dbReference type="AlphaFoldDB" id="A0A9D1Y172"/>
<accession>A0A9D1Y172</accession>
<feature type="transmembrane region" description="Helical" evidence="1">
    <location>
        <begin position="75"/>
        <end position="96"/>
    </location>
</feature>
<organism evidence="3 4">
    <name type="scientific">Candidatus Gemmiger excrementipullorum</name>
    <dbReference type="NCBI Taxonomy" id="2838610"/>
    <lineage>
        <taxon>Bacteria</taxon>
        <taxon>Bacillati</taxon>
        <taxon>Bacillota</taxon>
        <taxon>Clostridia</taxon>
        <taxon>Eubacteriales</taxon>
        <taxon>Gemmiger</taxon>
    </lineage>
</organism>
<proteinExistence type="predicted"/>
<gene>
    <name evidence="3" type="ORF">H9846_07710</name>
</gene>
<evidence type="ECO:0000313" key="4">
    <source>
        <dbReference type="Proteomes" id="UP000886751"/>
    </source>
</evidence>
<feature type="transmembrane region" description="Helical" evidence="1">
    <location>
        <begin position="324"/>
        <end position="341"/>
    </location>
</feature>
<reference evidence="3" key="2">
    <citation type="submission" date="2021-04" db="EMBL/GenBank/DDBJ databases">
        <authorList>
            <person name="Gilroy R."/>
        </authorList>
    </citation>
    <scope>NUCLEOTIDE SEQUENCE</scope>
    <source>
        <strain evidence="3">ChiHecec2B26-7398</strain>
    </source>
</reference>
<sequence length="350" mass="36607">MSLHSKTDLAALPLCLVCGALFLCQPAQAVQGFQSGVQLCLRTVVPALFPFFVLCDLLLACRLPGRALRPLGRALGLQSPHAAAALLLSWFGGYAVCGRMTGRLWREGTLPARDAALLLMLGCCSSPGFVVGCVGGLLLGSVQAGVLLYALQLAANLLATEVCLPLLPKAESARTPTVPAPDARPSLPLALQSAADSCLHVCGCVVFFRMLGAVLALLLPQHALAEALLAACLEISAGCAAFASLGGGAALYGCCLCLSVLGVSVWMQLALLLQRAVPLRLLAVNRLVHIVLLQGLVWLLIRFVPGAVHAASTLPARVIPMQRLPLDAALVSLCFVCAALYKVRQNFYNG</sequence>
<feature type="transmembrane region" description="Helical" evidence="1">
    <location>
        <begin position="249"/>
        <end position="272"/>
    </location>
</feature>
<dbReference type="EMBL" id="DXEI01000117">
    <property type="protein sequence ID" value="HIX95328.1"/>
    <property type="molecule type" value="Genomic_DNA"/>
</dbReference>
<feature type="transmembrane region" description="Helical" evidence="1">
    <location>
        <begin position="284"/>
        <end position="304"/>
    </location>
</feature>
<feature type="transmembrane region" description="Helical" evidence="1">
    <location>
        <begin position="116"/>
        <end position="139"/>
    </location>
</feature>
<feature type="transmembrane region" description="Helical" evidence="1">
    <location>
        <begin position="45"/>
        <end position="63"/>
    </location>
</feature>
<feature type="signal peptide" evidence="2">
    <location>
        <begin position="1"/>
        <end position="29"/>
    </location>
</feature>
<dbReference type="Proteomes" id="UP000886751">
    <property type="component" value="Unassembled WGS sequence"/>
</dbReference>
<feature type="transmembrane region" description="Helical" evidence="1">
    <location>
        <begin position="146"/>
        <end position="167"/>
    </location>
</feature>
<name>A0A9D1Y172_9FIRM</name>
<evidence type="ECO:0008006" key="5">
    <source>
        <dbReference type="Google" id="ProtNLM"/>
    </source>
</evidence>
<comment type="caution">
    <text evidence="3">The sequence shown here is derived from an EMBL/GenBank/DDBJ whole genome shotgun (WGS) entry which is preliminary data.</text>
</comment>
<evidence type="ECO:0000313" key="3">
    <source>
        <dbReference type="EMBL" id="HIX95328.1"/>
    </source>
</evidence>
<reference evidence="3" key="1">
    <citation type="journal article" date="2021" name="PeerJ">
        <title>Extensive microbial diversity within the chicken gut microbiome revealed by metagenomics and culture.</title>
        <authorList>
            <person name="Gilroy R."/>
            <person name="Ravi A."/>
            <person name="Getino M."/>
            <person name="Pursley I."/>
            <person name="Horton D.L."/>
            <person name="Alikhan N.F."/>
            <person name="Baker D."/>
            <person name="Gharbi K."/>
            <person name="Hall N."/>
            <person name="Watson M."/>
            <person name="Adriaenssens E.M."/>
            <person name="Foster-Nyarko E."/>
            <person name="Jarju S."/>
            <person name="Secka A."/>
            <person name="Antonio M."/>
            <person name="Oren A."/>
            <person name="Chaudhuri R.R."/>
            <person name="La Ragione R."/>
            <person name="Hildebrand F."/>
            <person name="Pallen M.J."/>
        </authorList>
    </citation>
    <scope>NUCLEOTIDE SEQUENCE</scope>
    <source>
        <strain evidence="3">ChiHecec2B26-7398</strain>
    </source>
</reference>
<keyword evidence="1" id="KW-0812">Transmembrane</keyword>
<keyword evidence="1" id="KW-0472">Membrane</keyword>
<keyword evidence="1" id="KW-1133">Transmembrane helix</keyword>